<keyword evidence="6" id="KW-0443">Lipid metabolism</keyword>
<dbReference type="STRING" id="1590841.A0A2R6RB51"/>
<dbReference type="OMA" id="FMWISSF"/>
<dbReference type="AlphaFoldDB" id="A0A2R6RB51"/>
<keyword evidence="7 9" id="KW-0472">Membrane</keyword>
<evidence type="ECO:0000259" key="10">
    <source>
        <dbReference type="Pfam" id="PF13813"/>
    </source>
</evidence>
<sequence>MEGKIYQNHTLEWEISTFIKIWVSVVVSLLYCHVASKFVPRGLTRLLTFIPVVCLFLVLPLHLHSMHLGGMSAFFIAWLANFKLLSLAFDKGPLSDPSLSLPQFVAIGCFPIKKSHPIPSPSISKKPRKSLWNYPTKILLIAVFIRIYDYSDHLNPKLIMVLYGFHIYFMLELILATVAALARSVLGLELEPQFNDPYLSTSLQDFWGRRWNIMVTRTLRPPVYDPALSVSTRVVGRKWAPLPAVFCTFVVSALMHELIFYYLGRKRPTWEMTWFFLLHGVSLPVEIAIKKVLNGRCQLPRVISTPMTLGYVLVTSFWLFFPEFFRVKSNVRAFEEYALVGAFLKDLLGGAVKSTNFNFNATIIQLPYVLS</sequence>
<dbReference type="EMBL" id="NKQK01000008">
    <property type="protein sequence ID" value="PSS24782.1"/>
    <property type="molecule type" value="Genomic_DNA"/>
</dbReference>
<organism evidence="11 12">
    <name type="scientific">Actinidia chinensis var. chinensis</name>
    <name type="common">Chinese soft-hair kiwi</name>
    <dbReference type="NCBI Taxonomy" id="1590841"/>
    <lineage>
        <taxon>Eukaryota</taxon>
        <taxon>Viridiplantae</taxon>
        <taxon>Streptophyta</taxon>
        <taxon>Embryophyta</taxon>
        <taxon>Tracheophyta</taxon>
        <taxon>Spermatophyta</taxon>
        <taxon>Magnoliopsida</taxon>
        <taxon>eudicotyledons</taxon>
        <taxon>Gunneridae</taxon>
        <taxon>Pentapetalae</taxon>
        <taxon>asterids</taxon>
        <taxon>Ericales</taxon>
        <taxon>Actinidiaceae</taxon>
        <taxon>Actinidia</taxon>
    </lineage>
</organism>
<keyword evidence="5 9" id="KW-1133">Transmembrane helix</keyword>
<evidence type="ECO:0000256" key="7">
    <source>
        <dbReference type="ARBA" id="ARBA00023136"/>
    </source>
</evidence>
<dbReference type="InterPro" id="IPR017088">
    <property type="entry name" value="Wax_synthase_Magnoliopsida"/>
</dbReference>
<evidence type="ECO:0000256" key="3">
    <source>
        <dbReference type="ARBA" id="ARBA00022679"/>
    </source>
</evidence>
<keyword evidence="3 11" id="KW-0808">Transferase</keyword>
<accession>A0A2R6RB51</accession>
<feature type="transmembrane region" description="Helical" evidence="9">
    <location>
        <begin position="301"/>
        <end position="321"/>
    </location>
</feature>
<dbReference type="InterPro" id="IPR044851">
    <property type="entry name" value="Wax_synthase"/>
</dbReference>
<dbReference type="PANTHER" id="PTHR31595:SF77">
    <property type="entry name" value="ACYL-COA--STEROL O-ACYLTRANSFERASE 1-LIKE"/>
    <property type="match status" value="1"/>
</dbReference>
<dbReference type="GO" id="GO:0006629">
    <property type="term" value="P:lipid metabolic process"/>
    <property type="evidence" value="ECO:0007669"/>
    <property type="project" value="UniProtKB-KW"/>
</dbReference>
<reference evidence="11 12" key="1">
    <citation type="submission" date="2017-07" db="EMBL/GenBank/DDBJ databases">
        <title>An improved, manually edited Actinidia chinensis var. chinensis (kiwifruit) genome highlights the challenges associated with draft genomes and gene prediction in plants.</title>
        <authorList>
            <person name="Pilkington S."/>
            <person name="Crowhurst R."/>
            <person name="Hilario E."/>
            <person name="Nardozza S."/>
            <person name="Fraser L."/>
            <person name="Peng Y."/>
            <person name="Gunaseelan K."/>
            <person name="Simpson R."/>
            <person name="Tahir J."/>
            <person name="Deroles S."/>
            <person name="Templeton K."/>
            <person name="Luo Z."/>
            <person name="Davy M."/>
            <person name="Cheng C."/>
            <person name="Mcneilage M."/>
            <person name="Scaglione D."/>
            <person name="Liu Y."/>
            <person name="Zhang Q."/>
            <person name="Datson P."/>
            <person name="De Silva N."/>
            <person name="Gardiner S."/>
            <person name="Bassett H."/>
            <person name="Chagne D."/>
            <person name="Mccallum J."/>
            <person name="Dzierzon H."/>
            <person name="Deng C."/>
            <person name="Wang Y.-Y."/>
            <person name="Barron N."/>
            <person name="Manako K."/>
            <person name="Bowen J."/>
            <person name="Foster T."/>
            <person name="Erridge Z."/>
            <person name="Tiffin H."/>
            <person name="Waite C."/>
            <person name="Davies K."/>
            <person name="Grierson E."/>
            <person name="Laing W."/>
            <person name="Kirk R."/>
            <person name="Chen X."/>
            <person name="Wood M."/>
            <person name="Montefiori M."/>
            <person name="Brummell D."/>
            <person name="Schwinn K."/>
            <person name="Catanach A."/>
            <person name="Fullerton C."/>
            <person name="Li D."/>
            <person name="Meiyalaghan S."/>
            <person name="Nieuwenhuizen N."/>
            <person name="Read N."/>
            <person name="Prakash R."/>
            <person name="Hunter D."/>
            <person name="Zhang H."/>
            <person name="Mckenzie M."/>
            <person name="Knabel M."/>
            <person name="Harris A."/>
            <person name="Allan A."/>
            <person name="Chen A."/>
            <person name="Janssen B."/>
            <person name="Plunkett B."/>
            <person name="Dwamena C."/>
            <person name="Voogd C."/>
            <person name="Leif D."/>
            <person name="Lafferty D."/>
            <person name="Souleyre E."/>
            <person name="Varkonyi-Gasic E."/>
            <person name="Gambi F."/>
            <person name="Hanley J."/>
            <person name="Yao J.-L."/>
            <person name="Cheung J."/>
            <person name="David K."/>
            <person name="Warren B."/>
            <person name="Marsh K."/>
            <person name="Snowden K."/>
            <person name="Lin-Wang K."/>
            <person name="Brian L."/>
            <person name="Martinez-Sanchez M."/>
            <person name="Wang M."/>
            <person name="Ileperuma N."/>
            <person name="Macnee N."/>
            <person name="Campin R."/>
            <person name="Mcatee P."/>
            <person name="Drummond R."/>
            <person name="Espley R."/>
            <person name="Ireland H."/>
            <person name="Wu R."/>
            <person name="Atkinson R."/>
            <person name="Karunairetnam S."/>
            <person name="Bulley S."/>
            <person name="Chunkath S."/>
            <person name="Hanley Z."/>
            <person name="Storey R."/>
            <person name="Thrimawithana A."/>
            <person name="Thomson S."/>
            <person name="David C."/>
            <person name="Testolin R."/>
        </authorList>
    </citation>
    <scope>NUCLEOTIDE SEQUENCE [LARGE SCALE GENOMIC DNA]</scope>
    <source>
        <strain evidence="12">cv. Red5</strain>
        <tissue evidence="11">Young leaf</tissue>
    </source>
</reference>
<evidence type="ECO:0000256" key="1">
    <source>
        <dbReference type="ARBA" id="ARBA00004141"/>
    </source>
</evidence>
<dbReference type="Gramene" id="PSS24782">
    <property type="protein sequence ID" value="PSS24782"/>
    <property type="gene ID" value="CEY00_Acc09699"/>
</dbReference>
<feature type="domain" description="Wax synthase" evidence="10">
    <location>
        <begin position="191"/>
        <end position="277"/>
    </location>
</feature>
<dbReference type="Proteomes" id="UP000241394">
    <property type="component" value="Chromosome LG8"/>
</dbReference>
<evidence type="ECO:0000256" key="5">
    <source>
        <dbReference type="ARBA" id="ARBA00022989"/>
    </source>
</evidence>
<keyword evidence="12" id="KW-1185">Reference proteome</keyword>
<name>A0A2R6RB51_ACTCC</name>
<comment type="caution">
    <text evidence="11">The sequence shown here is derived from an EMBL/GenBank/DDBJ whole genome shotgun (WGS) entry which is preliminary data.</text>
</comment>
<dbReference type="InParanoid" id="A0A2R6RB51"/>
<dbReference type="GO" id="GO:0016020">
    <property type="term" value="C:membrane"/>
    <property type="evidence" value="ECO:0007669"/>
    <property type="project" value="UniProtKB-SubCell"/>
</dbReference>
<feature type="transmembrane region" description="Helical" evidence="9">
    <location>
        <begin position="46"/>
        <end position="63"/>
    </location>
</feature>
<dbReference type="FunCoup" id="A0A2R6RB51">
    <property type="interactions" value="1"/>
</dbReference>
<dbReference type="PIRSF" id="PIRSF037006">
    <property type="entry name" value="Wax_synthase"/>
    <property type="match status" value="1"/>
</dbReference>
<comment type="similarity">
    <text evidence="2">Belongs to the wax synthase family.</text>
</comment>
<keyword evidence="4 9" id="KW-0812">Transmembrane</keyword>
<dbReference type="Pfam" id="PF13813">
    <property type="entry name" value="MBOAT_2"/>
    <property type="match status" value="1"/>
</dbReference>
<gene>
    <name evidence="11" type="ORF">CEY00_Acc09699</name>
</gene>
<reference evidence="12" key="2">
    <citation type="journal article" date="2018" name="BMC Genomics">
        <title>A manually annotated Actinidia chinensis var. chinensis (kiwifruit) genome highlights the challenges associated with draft genomes and gene prediction in plants.</title>
        <authorList>
            <person name="Pilkington S.M."/>
            <person name="Crowhurst R."/>
            <person name="Hilario E."/>
            <person name="Nardozza S."/>
            <person name="Fraser L."/>
            <person name="Peng Y."/>
            <person name="Gunaseelan K."/>
            <person name="Simpson R."/>
            <person name="Tahir J."/>
            <person name="Deroles S.C."/>
            <person name="Templeton K."/>
            <person name="Luo Z."/>
            <person name="Davy M."/>
            <person name="Cheng C."/>
            <person name="McNeilage M."/>
            <person name="Scaglione D."/>
            <person name="Liu Y."/>
            <person name="Zhang Q."/>
            <person name="Datson P."/>
            <person name="De Silva N."/>
            <person name="Gardiner S.E."/>
            <person name="Bassett H."/>
            <person name="Chagne D."/>
            <person name="McCallum J."/>
            <person name="Dzierzon H."/>
            <person name="Deng C."/>
            <person name="Wang Y.Y."/>
            <person name="Barron L."/>
            <person name="Manako K."/>
            <person name="Bowen J."/>
            <person name="Foster T.M."/>
            <person name="Erridge Z.A."/>
            <person name="Tiffin H."/>
            <person name="Waite C.N."/>
            <person name="Davies K.M."/>
            <person name="Grierson E.P."/>
            <person name="Laing W.A."/>
            <person name="Kirk R."/>
            <person name="Chen X."/>
            <person name="Wood M."/>
            <person name="Montefiori M."/>
            <person name="Brummell D.A."/>
            <person name="Schwinn K.E."/>
            <person name="Catanach A."/>
            <person name="Fullerton C."/>
            <person name="Li D."/>
            <person name="Meiyalaghan S."/>
            <person name="Nieuwenhuizen N."/>
            <person name="Read N."/>
            <person name="Prakash R."/>
            <person name="Hunter D."/>
            <person name="Zhang H."/>
            <person name="McKenzie M."/>
            <person name="Knabel M."/>
            <person name="Harris A."/>
            <person name="Allan A.C."/>
            <person name="Gleave A."/>
            <person name="Chen A."/>
            <person name="Janssen B.J."/>
            <person name="Plunkett B."/>
            <person name="Ampomah-Dwamena C."/>
            <person name="Voogd C."/>
            <person name="Leif D."/>
            <person name="Lafferty D."/>
            <person name="Souleyre E.J.F."/>
            <person name="Varkonyi-Gasic E."/>
            <person name="Gambi F."/>
            <person name="Hanley J."/>
            <person name="Yao J.L."/>
            <person name="Cheung J."/>
            <person name="David K.M."/>
            <person name="Warren B."/>
            <person name="Marsh K."/>
            <person name="Snowden K.C."/>
            <person name="Lin-Wang K."/>
            <person name="Brian L."/>
            <person name="Martinez-Sanchez M."/>
            <person name="Wang M."/>
            <person name="Ileperuma N."/>
            <person name="Macnee N."/>
            <person name="Campin R."/>
            <person name="McAtee P."/>
            <person name="Drummond R.S.M."/>
            <person name="Espley R.V."/>
            <person name="Ireland H.S."/>
            <person name="Wu R."/>
            <person name="Atkinson R.G."/>
            <person name="Karunairetnam S."/>
            <person name="Bulley S."/>
            <person name="Chunkath S."/>
            <person name="Hanley Z."/>
            <person name="Storey R."/>
            <person name="Thrimawithana A.H."/>
            <person name="Thomson S."/>
            <person name="David C."/>
            <person name="Testolin R."/>
            <person name="Huang H."/>
            <person name="Hellens R.P."/>
            <person name="Schaffer R.J."/>
        </authorList>
    </citation>
    <scope>NUCLEOTIDE SEQUENCE [LARGE SCALE GENOMIC DNA]</scope>
    <source>
        <strain evidence="12">cv. Red5</strain>
    </source>
</reference>
<evidence type="ECO:0000256" key="2">
    <source>
        <dbReference type="ARBA" id="ARBA00007282"/>
    </source>
</evidence>
<feature type="transmembrane region" description="Helical" evidence="9">
    <location>
        <begin position="131"/>
        <end position="148"/>
    </location>
</feature>
<evidence type="ECO:0000313" key="12">
    <source>
        <dbReference type="Proteomes" id="UP000241394"/>
    </source>
</evidence>
<evidence type="ECO:0000256" key="4">
    <source>
        <dbReference type="ARBA" id="ARBA00022692"/>
    </source>
</evidence>
<dbReference type="PANTHER" id="PTHR31595">
    <property type="entry name" value="LONG-CHAIN-ALCOHOL O-FATTY-ACYLTRANSFERASE 3-RELATED"/>
    <property type="match status" value="1"/>
</dbReference>
<evidence type="ECO:0000256" key="9">
    <source>
        <dbReference type="SAM" id="Phobius"/>
    </source>
</evidence>
<feature type="transmembrane region" description="Helical" evidence="9">
    <location>
        <begin position="15"/>
        <end position="34"/>
    </location>
</feature>
<proteinExistence type="inferred from homology"/>
<evidence type="ECO:0000256" key="6">
    <source>
        <dbReference type="ARBA" id="ARBA00023098"/>
    </source>
</evidence>
<dbReference type="GO" id="GO:0008374">
    <property type="term" value="F:O-acyltransferase activity"/>
    <property type="evidence" value="ECO:0007669"/>
    <property type="project" value="InterPro"/>
</dbReference>
<protein>
    <submittedName>
        <fullName evidence="11">Acyl-CoA--sterol O-acyltransferase</fullName>
    </submittedName>
</protein>
<evidence type="ECO:0000256" key="8">
    <source>
        <dbReference type="ARBA" id="ARBA00023315"/>
    </source>
</evidence>
<keyword evidence="8 11" id="KW-0012">Acyltransferase</keyword>
<evidence type="ECO:0000313" key="11">
    <source>
        <dbReference type="EMBL" id="PSS24782.1"/>
    </source>
</evidence>
<feature type="transmembrane region" description="Helical" evidence="9">
    <location>
        <begin position="160"/>
        <end position="182"/>
    </location>
</feature>
<dbReference type="InterPro" id="IPR032805">
    <property type="entry name" value="Wax_synthase_dom"/>
</dbReference>
<dbReference type="OrthoDB" id="1077582at2759"/>
<comment type="subcellular location">
    <subcellularLocation>
        <location evidence="1">Membrane</location>
        <topology evidence="1">Multi-pass membrane protein</topology>
    </subcellularLocation>
</comment>
<feature type="transmembrane region" description="Helical" evidence="9">
    <location>
        <begin position="242"/>
        <end position="263"/>
    </location>
</feature>